<keyword evidence="1" id="KW-0812">Transmembrane</keyword>
<proteinExistence type="predicted"/>
<dbReference type="EMBL" id="JADNRY010000146">
    <property type="protein sequence ID" value="KAF9063457.1"/>
    <property type="molecule type" value="Genomic_DNA"/>
</dbReference>
<sequence length="192" mass="21020">MHCSSTNDPKIWLLVGLILVFISFTWTIANVALVGSLSAINVGCDARVTGLIGSCPHVLDSKVLDGPFLTNVEGIPITITLLVSDMIVVWRAWILLSRNCFWKNTLVSLAIINTVVNIIDCIANPIFNIMATNGFEPDTTSGNLIINYSGILDLVSILTSLLVNAVATILIGWKAWYAYICCFYLHSLFSRL</sequence>
<evidence type="ECO:0000313" key="3">
    <source>
        <dbReference type="Proteomes" id="UP000772434"/>
    </source>
</evidence>
<keyword evidence="1" id="KW-1133">Transmembrane helix</keyword>
<feature type="transmembrane region" description="Helical" evidence="1">
    <location>
        <begin position="12"/>
        <end position="33"/>
    </location>
</feature>
<dbReference type="AlphaFoldDB" id="A0A9P5PHT3"/>
<dbReference type="Proteomes" id="UP000772434">
    <property type="component" value="Unassembled WGS sequence"/>
</dbReference>
<evidence type="ECO:0000256" key="1">
    <source>
        <dbReference type="SAM" id="Phobius"/>
    </source>
</evidence>
<protein>
    <submittedName>
        <fullName evidence="2">Uncharacterized protein</fullName>
    </submittedName>
</protein>
<feature type="transmembrane region" description="Helical" evidence="1">
    <location>
        <begin position="74"/>
        <end position="94"/>
    </location>
</feature>
<gene>
    <name evidence="2" type="ORF">BDP27DRAFT_236732</name>
</gene>
<name>A0A9P5PHT3_9AGAR</name>
<feature type="transmembrane region" description="Helical" evidence="1">
    <location>
        <begin position="106"/>
        <end position="127"/>
    </location>
</feature>
<keyword evidence="3" id="KW-1185">Reference proteome</keyword>
<feature type="transmembrane region" description="Helical" evidence="1">
    <location>
        <begin position="161"/>
        <end position="185"/>
    </location>
</feature>
<comment type="caution">
    <text evidence="2">The sequence shown here is derived from an EMBL/GenBank/DDBJ whole genome shotgun (WGS) entry which is preliminary data.</text>
</comment>
<accession>A0A9P5PHT3</accession>
<keyword evidence="1" id="KW-0472">Membrane</keyword>
<reference evidence="2" key="1">
    <citation type="submission" date="2020-11" db="EMBL/GenBank/DDBJ databases">
        <authorList>
            <consortium name="DOE Joint Genome Institute"/>
            <person name="Ahrendt S."/>
            <person name="Riley R."/>
            <person name="Andreopoulos W."/>
            <person name="Labutti K."/>
            <person name="Pangilinan J."/>
            <person name="Ruiz-Duenas F.J."/>
            <person name="Barrasa J.M."/>
            <person name="Sanchez-Garcia M."/>
            <person name="Camarero S."/>
            <person name="Miyauchi S."/>
            <person name="Serrano A."/>
            <person name="Linde D."/>
            <person name="Babiker R."/>
            <person name="Drula E."/>
            <person name="Ayuso-Fernandez I."/>
            <person name="Pacheco R."/>
            <person name="Padilla G."/>
            <person name="Ferreira P."/>
            <person name="Barriuso J."/>
            <person name="Kellner H."/>
            <person name="Castanera R."/>
            <person name="Alfaro M."/>
            <person name="Ramirez L."/>
            <person name="Pisabarro A.G."/>
            <person name="Kuo A."/>
            <person name="Tritt A."/>
            <person name="Lipzen A."/>
            <person name="He G."/>
            <person name="Yan M."/>
            <person name="Ng V."/>
            <person name="Cullen D."/>
            <person name="Martin F."/>
            <person name="Rosso M.-N."/>
            <person name="Henrissat B."/>
            <person name="Hibbett D."/>
            <person name="Martinez A.T."/>
            <person name="Grigoriev I.V."/>
        </authorList>
    </citation>
    <scope>NUCLEOTIDE SEQUENCE</scope>
    <source>
        <strain evidence="2">AH 40177</strain>
    </source>
</reference>
<evidence type="ECO:0000313" key="2">
    <source>
        <dbReference type="EMBL" id="KAF9063457.1"/>
    </source>
</evidence>
<organism evidence="2 3">
    <name type="scientific">Rhodocollybia butyracea</name>
    <dbReference type="NCBI Taxonomy" id="206335"/>
    <lineage>
        <taxon>Eukaryota</taxon>
        <taxon>Fungi</taxon>
        <taxon>Dikarya</taxon>
        <taxon>Basidiomycota</taxon>
        <taxon>Agaricomycotina</taxon>
        <taxon>Agaricomycetes</taxon>
        <taxon>Agaricomycetidae</taxon>
        <taxon>Agaricales</taxon>
        <taxon>Marasmiineae</taxon>
        <taxon>Omphalotaceae</taxon>
        <taxon>Rhodocollybia</taxon>
    </lineage>
</organism>
<dbReference type="OrthoDB" id="3250682at2759"/>